<gene>
    <name evidence="1" type="ORF">CLV71_101237</name>
</gene>
<evidence type="ECO:0008006" key="3">
    <source>
        <dbReference type="Google" id="ProtNLM"/>
    </source>
</evidence>
<dbReference type="AlphaFoldDB" id="A0A4R7W3X6"/>
<name>A0A4R7W3X6_9PSEU</name>
<dbReference type="Gene3D" id="2.50.20.10">
    <property type="entry name" value="Lipoprotein localisation LolA/LolB/LppX"/>
    <property type="match status" value="1"/>
</dbReference>
<sequence>MVALSVVRSRTLRAWTVVAAVAVVAVLVPQVPGWLPVSAAQVDPATLRQRVQGSTDRPYQGFAEVSGTLALPELPNLRDLTALLTSTTRVRTWYAGPSRWRFDVVSPVAERDVYGTPDGEYTWDYGANQLTRLVGEVPVRVPRAGDLTPPELARRILSTGQGDPVTALPARRVAGRDAAGLRVTPRDPDTTIGYVDLWALPDTGVPLAVEVVPRGASRPVLTSTFVEYDPTTPPDDVLVPKHPEGSGFGVVAAPGIADVLGALGRARLPGQLAGRDLRQANAAGVRGVGVYGSGLSAFIAVPVPGEIGGEAVDAFTKAGGSTEDVPSGEVTRLTIAPLSVAVVRSDVSRRSWLLAGLTDSDVLLAAASDLAARPWSRR</sequence>
<keyword evidence="2" id="KW-1185">Reference proteome</keyword>
<accession>A0A4R7W3X6</accession>
<dbReference type="EMBL" id="SOCP01000001">
    <property type="protein sequence ID" value="TDV57366.1"/>
    <property type="molecule type" value="Genomic_DNA"/>
</dbReference>
<reference evidence="1 2" key="1">
    <citation type="submission" date="2019-03" db="EMBL/GenBank/DDBJ databases">
        <title>Genomic Encyclopedia of Archaeal and Bacterial Type Strains, Phase II (KMG-II): from individual species to whole genera.</title>
        <authorList>
            <person name="Goeker M."/>
        </authorList>
    </citation>
    <scope>NUCLEOTIDE SEQUENCE [LARGE SCALE GENOMIC DNA]</scope>
    <source>
        <strain evidence="1 2">DSM 45499</strain>
    </source>
</reference>
<proteinExistence type="predicted"/>
<dbReference type="Proteomes" id="UP000294927">
    <property type="component" value="Unassembled WGS sequence"/>
</dbReference>
<comment type="caution">
    <text evidence="1">The sequence shown here is derived from an EMBL/GenBank/DDBJ whole genome shotgun (WGS) entry which is preliminary data.</text>
</comment>
<evidence type="ECO:0000313" key="2">
    <source>
        <dbReference type="Proteomes" id="UP000294927"/>
    </source>
</evidence>
<evidence type="ECO:0000313" key="1">
    <source>
        <dbReference type="EMBL" id="TDV57366.1"/>
    </source>
</evidence>
<organism evidence="1 2">
    <name type="scientific">Actinophytocola oryzae</name>
    <dbReference type="NCBI Taxonomy" id="502181"/>
    <lineage>
        <taxon>Bacteria</taxon>
        <taxon>Bacillati</taxon>
        <taxon>Actinomycetota</taxon>
        <taxon>Actinomycetes</taxon>
        <taxon>Pseudonocardiales</taxon>
        <taxon>Pseudonocardiaceae</taxon>
    </lineage>
</organism>
<protein>
    <recommendedName>
        <fullName evidence="3">Outer membrane lipoprotein-sorting protein</fullName>
    </recommendedName>
</protein>